<dbReference type="Proteomes" id="UP000039865">
    <property type="component" value="Unassembled WGS sequence"/>
</dbReference>
<keyword evidence="3" id="KW-1185">Reference proteome</keyword>
<sequence length="325" mass="35979">MLNSILNPASTALLVLGLVGFVQADIQRGLTTDFSNWLNQNGYGTYKFERTDLDGGAYGGKSSSDEKITHNPVIFFHGNSDIAVGTSSWTWQHGFTQSIEYFLSQGYTKAELYITTWGPGNELMSSQNYHSQEYLTFLRKFTEAVLAYTNATKINIVGHSMGVTLGRRVIKGGDVKATFFPYNLGPSLADKVDTFIGIAGANLGLVSCQYVGSMLPTCNSMNGFYPGSAANSGLSTFLQELNDDKTKEGDHVFAMFSTQDDLIMYGDLVFGQFTSLWPTVDDSHKFETSQYTHINMRDLTKDLQYQLITQHSFSTAEKPSETFLQ</sequence>
<dbReference type="OMA" id="GIAGPNH"/>
<feature type="chain" id="PRO_5001729068" evidence="1">
    <location>
        <begin position="25"/>
        <end position="325"/>
    </location>
</feature>
<dbReference type="Gene3D" id="3.40.50.1820">
    <property type="entry name" value="alpha/beta hydrolase"/>
    <property type="match status" value="1"/>
</dbReference>
<dbReference type="OrthoDB" id="5859056at2759"/>
<dbReference type="GO" id="GO:0016298">
    <property type="term" value="F:lipase activity"/>
    <property type="evidence" value="ECO:0007669"/>
    <property type="project" value="TreeGrafter"/>
</dbReference>
<reference evidence="2 3" key="1">
    <citation type="submission" date="2014-06" db="EMBL/GenBank/DDBJ databases">
        <authorList>
            <person name="Swart Estienne"/>
        </authorList>
    </citation>
    <scope>NUCLEOTIDE SEQUENCE [LARGE SCALE GENOMIC DNA]</scope>
    <source>
        <strain evidence="2 3">130c</strain>
    </source>
</reference>
<feature type="signal peptide" evidence="1">
    <location>
        <begin position="1"/>
        <end position="24"/>
    </location>
</feature>
<evidence type="ECO:0000313" key="3">
    <source>
        <dbReference type="Proteomes" id="UP000039865"/>
    </source>
</evidence>
<dbReference type="GO" id="GO:0016042">
    <property type="term" value="P:lipid catabolic process"/>
    <property type="evidence" value="ECO:0007669"/>
    <property type="project" value="InterPro"/>
</dbReference>
<evidence type="ECO:0000256" key="1">
    <source>
        <dbReference type="SAM" id="SignalP"/>
    </source>
</evidence>
<dbReference type="InterPro" id="IPR029058">
    <property type="entry name" value="AB_hydrolase_fold"/>
</dbReference>
<dbReference type="AlphaFoldDB" id="A0A077ZZY2"/>
<organism evidence="2 3">
    <name type="scientific">Stylonychia lemnae</name>
    <name type="common">Ciliate</name>
    <dbReference type="NCBI Taxonomy" id="5949"/>
    <lineage>
        <taxon>Eukaryota</taxon>
        <taxon>Sar</taxon>
        <taxon>Alveolata</taxon>
        <taxon>Ciliophora</taxon>
        <taxon>Intramacronucleata</taxon>
        <taxon>Spirotrichea</taxon>
        <taxon>Stichotrichia</taxon>
        <taxon>Sporadotrichida</taxon>
        <taxon>Oxytrichidae</taxon>
        <taxon>Stylonychinae</taxon>
        <taxon>Stylonychia</taxon>
    </lineage>
</organism>
<keyword evidence="1" id="KW-0732">Signal</keyword>
<dbReference type="InParanoid" id="A0A077ZZY2"/>
<protein>
    <submittedName>
        <fullName evidence="2">Lipase</fullName>
    </submittedName>
</protein>
<gene>
    <name evidence="2" type="primary">Contig18005.g19139</name>
    <name evidence="2" type="ORF">STYLEM_4450</name>
</gene>
<dbReference type="SUPFAM" id="SSF53474">
    <property type="entry name" value="alpha/beta-Hydrolases"/>
    <property type="match status" value="1"/>
</dbReference>
<dbReference type="Pfam" id="PF01674">
    <property type="entry name" value="Lipase_2"/>
    <property type="match status" value="1"/>
</dbReference>
<accession>A0A077ZZY2</accession>
<dbReference type="EMBL" id="CCKQ01004312">
    <property type="protein sequence ID" value="CDW75460.1"/>
    <property type="molecule type" value="Genomic_DNA"/>
</dbReference>
<dbReference type="PANTHER" id="PTHR32015">
    <property type="entry name" value="FASTING INDUCED LIPASE"/>
    <property type="match status" value="1"/>
</dbReference>
<name>A0A077ZZY2_STYLE</name>
<dbReference type="InterPro" id="IPR002918">
    <property type="entry name" value="Lipase_EstA/Esterase_EstB"/>
</dbReference>
<proteinExistence type="predicted"/>
<dbReference type="PANTHER" id="PTHR32015:SF1">
    <property type="entry name" value="LIPASE"/>
    <property type="match status" value="1"/>
</dbReference>
<evidence type="ECO:0000313" key="2">
    <source>
        <dbReference type="EMBL" id="CDW75460.1"/>
    </source>
</evidence>